<evidence type="ECO:0000313" key="10">
    <source>
        <dbReference type="EMBL" id="SEN60549.1"/>
    </source>
</evidence>
<proteinExistence type="inferred from homology"/>
<dbReference type="Gene3D" id="3.40.1710.10">
    <property type="entry name" value="abc type-2 transporter like domain"/>
    <property type="match status" value="1"/>
</dbReference>
<evidence type="ECO:0000256" key="5">
    <source>
        <dbReference type="ARBA" id="ARBA00022692"/>
    </source>
</evidence>
<feature type="transmembrane region" description="Helical" evidence="8">
    <location>
        <begin position="227"/>
        <end position="248"/>
    </location>
</feature>
<keyword evidence="6 8" id="KW-1133">Transmembrane helix</keyword>
<dbReference type="STRING" id="1121117.SAMN02745977_01626"/>
<feature type="transmembrane region" description="Helical" evidence="8">
    <location>
        <begin position="288"/>
        <end position="306"/>
    </location>
</feature>
<comment type="subcellular location">
    <subcellularLocation>
        <location evidence="1">Cell membrane</location>
        <topology evidence="1">Multi-pass membrane protein</topology>
    </subcellularLocation>
</comment>
<organism evidence="10 11">
    <name type="scientific">Brachymonas denitrificans DSM 15123</name>
    <dbReference type="NCBI Taxonomy" id="1121117"/>
    <lineage>
        <taxon>Bacteria</taxon>
        <taxon>Pseudomonadati</taxon>
        <taxon>Pseudomonadota</taxon>
        <taxon>Betaproteobacteria</taxon>
        <taxon>Burkholderiales</taxon>
        <taxon>Comamonadaceae</taxon>
        <taxon>Brachymonas</taxon>
    </lineage>
</organism>
<keyword evidence="11" id="KW-1185">Reference proteome</keyword>
<dbReference type="GO" id="GO:0005886">
    <property type="term" value="C:plasma membrane"/>
    <property type="evidence" value="ECO:0007669"/>
    <property type="project" value="UniProtKB-SubCell"/>
</dbReference>
<dbReference type="RefSeq" id="WP_091816420.1">
    <property type="nucleotide sequence ID" value="NZ_FOCW01000003.1"/>
</dbReference>
<dbReference type="PANTHER" id="PTHR30294">
    <property type="entry name" value="MEMBRANE COMPONENT OF ABC TRANSPORTER YHHJ-RELATED"/>
    <property type="match status" value="1"/>
</dbReference>
<evidence type="ECO:0000256" key="3">
    <source>
        <dbReference type="ARBA" id="ARBA00022448"/>
    </source>
</evidence>
<dbReference type="Pfam" id="PF12698">
    <property type="entry name" value="ABC2_membrane_3"/>
    <property type="match status" value="1"/>
</dbReference>
<evidence type="ECO:0000256" key="6">
    <source>
        <dbReference type="ARBA" id="ARBA00022989"/>
    </source>
</evidence>
<protein>
    <submittedName>
        <fullName evidence="10">ABC-2 type transport system permease protein</fullName>
    </submittedName>
</protein>
<evidence type="ECO:0000256" key="1">
    <source>
        <dbReference type="ARBA" id="ARBA00004651"/>
    </source>
</evidence>
<dbReference type="InterPro" id="IPR013525">
    <property type="entry name" value="ABC2_TM"/>
</dbReference>
<accession>A0A1H8HWD7</accession>
<dbReference type="OrthoDB" id="9808686at2"/>
<feature type="transmembrane region" description="Helical" evidence="8">
    <location>
        <begin position="349"/>
        <end position="367"/>
    </location>
</feature>
<keyword evidence="7 8" id="KW-0472">Membrane</keyword>
<feature type="transmembrane region" description="Helical" evidence="8">
    <location>
        <begin position="260"/>
        <end position="281"/>
    </location>
</feature>
<evidence type="ECO:0000256" key="8">
    <source>
        <dbReference type="SAM" id="Phobius"/>
    </source>
</evidence>
<sequence length="372" mass="41151">MRDWIPSLLYLCRKELLAIVKDPRSRLLLFMPVIVQSLLFGYVATYDITRAHYALLDESRSAESAALVARFEGGGTFVRTENLANANAIADAITDERVMLVLHIGPRFAQQLHGGETAPVQLILDGRNSNTAAIAMGYAQAAVQSFNAQWRQEHGGVAEPLRIETRAWFNPQLETRWQFLPGLIATLSILQTLLLTAMSVAREREQGTFDQLLVTPLSPAQIMIGKAVPPVLAGMLQAILVVLISRFWFQVPMAGSPVVLLLGVFLFTLASVGIGLALSAFSANMQQAMLYTFLLILPMIMLSGLATPIRNMPELMQTITLINPVRYAIELIQRVYLEGAGLAAVWRDIWPLMVMAVVTLPGAAWLFRHRMQ</sequence>
<dbReference type="PANTHER" id="PTHR30294:SF44">
    <property type="entry name" value="MULTIDRUG ABC TRANSPORTER PERMEASE YBHR-RELATED"/>
    <property type="match status" value="1"/>
</dbReference>
<evidence type="ECO:0000256" key="7">
    <source>
        <dbReference type="ARBA" id="ARBA00023136"/>
    </source>
</evidence>
<name>A0A1H8HWD7_9BURK</name>
<dbReference type="GO" id="GO:0140359">
    <property type="term" value="F:ABC-type transporter activity"/>
    <property type="evidence" value="ECO:0007669"/>
    <property type="project" value="InterPro"/>
</dbReference>
<dbReference type="PROSITE" id="PS51012">
    <property type="entry name" value="ABC_TM2"/>
    <property type="match status" value="1"/>
</dbReference>
<keyword evidence="3" id="KW-0813">Transport</keyword>
<evidence type="ECO:0000256" key="4">
    <source>
        <dbReference type="ARBA" id="ARBA00022475"/>
    </source>
</evidence>
<dbReference type="InterPro" id="IPR051449">
    <property type="entry name" value="ABC-2_transporter_component"/>
</dbReference>
<dbReference type="EMBL" id="FOCW01000003">
    <property type="protein sequence ID" value="SEN60549.1"/>
    <property type="molecule type" value="Genomic_DNA"/>
</dbReference>
<feature type="transmembrane region" description="Helical" evidence="8">
    <location>
        <begin position="27"/>
        <end position="46"/>
    </location>
</feature>
<feature type="domain" description="ABC transmembrane type-2" evidence="9">
    <location>
        <begin position="130"/>
        <end position="370"/>
    </location>
</feature>
<evidence type="ECO:0000259" key="9">
    <source>
        <dbReference type="PROSITE" id="PS51012"/>
    </source>
</evidence>
<dbReference type="InterPro" id="IPR047817">
    <property type="entry name" value="ABC2_TM_bact-type"/>
</dbReference>
<reference evidence="10 11" key="1">
    <citation type="submission" date="2016-10" db="EMBL/GenBank/DDBJ databases">
        <authorList>
            <person name="de Groot N.N."/>
        </authorList>
    </citation>
    <scope>NUCLEOTIDE SEQUENCE [LARGE SCALE GENOMIC DNA]</scope>
    <source>
        <strain evidence="10 11">DSM 15123</strain>
    </source>
</reference>
<keyword evidence="4" id="KW-1003">Cell membrane</keyword>
<evidence type="ECO:0000256" key="2">
    <source>
        <dbReference type="ARBA" id="ARBA00007783"/>
    </source>
</evidence>
<dbReference type="AlphaFoldDB" id="A0A1H8HWD7"/>
<keyword evidence="5 8" id="KW-0812">Transmembrane</keyword>
<gene>
    <name evidence="10" type="ORF">SAMN02745977_01626</name>
</gene>
<dbReference type="Proteomes" id="UP000199531">
    <property type="component" value="Unassembled WGS sequence"/>
</dbReference>
<evidence type="ECO:0000313" key="11">
    <source>
        <dbReference type="Proteomes" id="UP000199531"/>
    </source>
</evidence>
<comment type="similarity">
    <text evidence="2">Belongs to the ABC-2 integral membrane protein family.</text>
</comment>
<feature type="transmembrane region" description="Helical" evidence="8">
    <location>
        <begin position="179"/>
        <end position="201"/>
    </location>
</feature>